<keyword evidence="1" id="KW-0175">Coiled coil</keyword>
<organism evidence="3 4">
    <name type="scientific">Sporosarcina pasteurii</name>
    <name type="common">Bacillus pasteurii</name>
    <dbReference type="NCBI Taxonomy" id="1474"/>
    <lineage>
        <taxon>Bacteria</taxon>
        <taxon>Bacillati</taxon>
        <taxon>Bacillota</taxon>
        <taxon>Bacilli</taxon>
        <taxon>Bacillales</taxon>
        <taxon>Caryophanaceae</taxon>
        <taxon>Sporosarcina</taxon>
    </lineage>
</organism>
<dbReference type="PANTHER" id="PTHR40027:SF1">
    <property type="entry name" value="CELL DIVISION PROTEIN DIVIC"/>
    <property type="match status" value="1"/>
</dbReference>
<dbReference type="OrthoDB" id="2991180at2"/>
<evidence type="ECO:0000256" key="1">
    <source>
        <dbReference type="SAM" id="Coils"/>
    </source>
</evidence>
<keyword evidence="4" id="KW-1185">Reference proteome</keyword>
<evidence type="ECO:0000313" key="3">
    <source>
        <dbReference type="EMBL" id="SUI98288.1"/>
    </source>
</evidence>
<evidence type="ECO:0000256" key="2">
    <source>
        <dbReference type="SAM" id="Phobius"/>
    </source>
</evidence>
<keyword evidence="2" id="KW-1133">Transmembrane helix</keyword>
<name>A0A380BCX4_SPOPA</name>
<evidence type="ECO:0000313" key="4">
    <source>
        <dbReference type="Proteomes" id="UP000254519"/>
    </source>
</evidence>
<dbReference type="GO" id="GO:0051301">
    <property type="term" value="P:cell division"/>
    <property type="evidence" value="ECO:0007669"/>
    <property type="project" value="InterPro"/>
</dbReference>
<dbReference type="PANTHER" id="PTHR40027">
    <property type="entry name" value="CELL DIVISION PROTEIN DIVIC"/>
    <property type="match status" value="1"/>
</dbReference>
<dbReference type="AlphaFoldDB" id="A0A380BCX4"/>
<gene>
    <name evidence="3" type="ORF">NCTC4822_00089</name>
</gene>
<accession>A0A380BCX4</accession>
<proteinExistence type="predicted"/>
<feature type="transmembrane region" description="Helical" evidence="2">
    <location>
        <begin position="38"/>
        <end position="61"/>
    </location>
</feature>
<dbReference type="InterPro" id="IPR007060">
    <property type="entry name" value="FtsL/DivIC"/>
</dbReference>
<keyword evidence="2" id="KW-0472">Membrane</keyword>
<dbReference type="Proteomes" id="UP000254519">
    <property type="component" value="Unassembled WGS sequence"/>
</dbReference>
<sequence length="139" mass="16552">MVRKKTKQTPTNIAKIKNEYVRTLQQKEERKKVQKARLYRNLVVFAVIAIVSLGFLLNTFWGQKKTLAAKEQEKQALLIELAEKEEEHVMLKRQLEKLNDDEYIAKLARQEYFLSDKNEIIFSLPKKEEKDKKKDEEKE</sequence>
<dbReference type="Pfam" id="PF04977">
    <property type="entry name" value="DivIC"/>
    <property type="match status" value="1"/>
</dbReference>
<keyword evidence="2" id="KW-0812">Transmembrane</keyword>
<dbReference type="InterPro" id="IPR039076">
    <property type="entry name" value="DivIC"/>
</dbReference>
<protein>
    <submittedName>
        <fullName evidence="3">Septum formation initiator</fullName>
    </submittedName>
</protein>
<feature type="coiled-coil region" evidence="1">
    <location>
        <begin position="67"/>
        <end position="101"/>
    </location>
</feature>
<dbReference type="EMBL" id="UGYZ01000002">
    <property type="protein sequence ID" value="SUI98288.1"/>
    <property type="molecule type" value="Genomic_DNA"/>
</dbReference>
<reference evidence="3 4" key="1">
    <citation type="submission" date="2018-06" db="EMBL/GenBank/DDBJ databases">
        <authorList>
            <consortium name="Pathogen Informatics"/>
            <person name="Doyle S."/>
        </authorList>
    </citation>
    <scope>NUCLEOTIDE SEQUENCE [LARGE SCALE GENOMIC DNA]</scope>
    <source>
        <strain evidence="4">ATCC 11859 / DSM 33 / NCIB 8841 / NCTC 4822</strain>
    </source>
</reference>